<organism evidence="1 2">
    <name type="scientific">Hungatella effluvii</name>
    <dbReference type="NCBI Taxonomy" id="1096246"/>
    <lineage>
        <taxon>Bacteria</taxon>
        <taxon>Bacillati</taxon>
        <taxon>Bacillota</taxon>
        <taxon>Clostridia</taxon>
        <taxon>Lachnospirales</taxon>
        <taxon>Lachnospiraceae</taxon>
        <taxon>Hungatella</taxon>
    </lineage>
</organism>
<proteinExistence type="predicted"/>
<dbReference type="SUPFAM" id="SSF52540">
    <property type="entry name" value="P-loop containing nucleoside triphosphate hydrolases"/>
    <property type="match status" value="1"/>
</dbReference>
<reference evidence="1 2" key="1">
    <citation type="submission" date="2018-05" db="EMBL/GenBank/DDBJ databases">
        <title>Genomic Encyclopedia of Type Strains, Phase IV (KMG-IV): sequencing the most valuable type-strain genomes for metagenomic binning, comparative biology and taxonomic classification.</title>
        <authorList>
            <person name="Goeker M."/>
        </authorList>
    </citation>
    <scope>NUCLEOTIDE SEQUENCE [LARGE SCALE GENOMIC DNA]</scope>
    <source>
        <strain evidence="1 2">DSM 24995</strain>
    </source>
</reference>
<dbReference type="Proteomes" id="UP000248057">
    <property type="component" value="Unassembled WGS sequence"/>
</dbReference>
<dbReference type="GO" id="GO:0016301">
    <property type="term" value="F:kinase activity"/>
    <property type="evidence" value="ECO:0007669"/>
    <property type="project" value="UniProtKB-KW"/>
</dbReference>
<keyword evidence="2" id="KW-1185">Reference proteome</keyword>
<dbReference type="AlphaFoldDB" id="A0A2V3YMZ9"/>
<dbReference type="InterPro" id="IPR027417">
    <property type="entry name" value="P-loop_NTPase"/>
</dbReference>
<dbReference type="Gene3D" id="3.40.50.300">
    <property type="entry name" value="P-loop containing nucleotide triphosphate hydrolases"/>
    <property type="match status" value="1"/>
</dbReference>
<dbReference type="EMBL" id="QJKD01000003">
    <property type="protein sequence ID" value="PXX55313.1"/>
    <property type="molecule type" value="Genomic_DNA"/>
</dbReference>
<keyword evidence="1" id="KW-0808">Transferase</keyword>
<evidence type="ECO:0000313" key="1">
    <source>
        <dbReference type="EMBL" id="PXX55313.1"/>
    </source>
</evidence>
<name>A0A2V3YMZ9_9FIRM</name>
<dbReference type="GeneID" id="86060871"/>
<accession>A0A2V3YMZ9</accession>
<protein>
    <submittedName>
        <fullName evidence="1">Cytidylate kinase</fullName>
    </submittedName>
</protein>
<dbReference type="Pfam" id="PF13189">
    <property type="entry name" value="Cytidylate_kin2"/>
    <property type="match status" value="1"/>
</dbReference>
<dbReference type="RefSeq" id="WP_110322386.1">
    <property type="nucleotide sequence ID" value="NZ_QJKD01000003.1"/>
</dbReference>
<comment type="caution">
    <text evidence="1">The sequence shown here is derived from an EMBL/GenBank/DDBJ whole genome shotgun (WGS) entry which is preliminary data.</text>
</comment>
<gene>
    <name evidence="1" type="ORF">DFR60_103371</name>
</gene>
<keyword evidence="1" id="KW-0418">Kinase</keyword>
<sequence>MNNRIITISREFGSGGRTIGKMAAEKLGIPYYDKDLVKKVAVETGFDESYIEKQGEDAPSKSIFGYAFAARGMNGAMNGMSADDFLWVIQRNVILDLAEKGPCVIVGRCADYILKERTDCLNVFVHAAAETRAERIVRLYGETEKSPAKRLEEKDKKREVYYKYYTGQVWGMAKNYAISLDSGKLGLDQCVELITGLTNLRPEDVKR</sequence>
<evidence type="ECO:0000313" key="2">
    <source>
        <dbReference type="Proteomes" id="UP000248057"/>
    </source>
</evidence>